<feature type="transmembrane region" description="Helical" evidence="1">
    <location>
        <begin position="120"/>
        <end position="141"/>
    </location>
</feature>
<gene>
    <name evidence="2" type="ORF">J5V16_03825</name>
</gene>
<sequence>MTRPLATPAAPRGELRPYLRIAAFAGWLCAAIILVNTAKRAEILPTTAVTQLLAPLAQIFAIGFVLGLYLASRSRRGGLLTVGLIASLASVAALVGVEVVINLVFAYLDPSQVEALRGGPLGTALTVASILFILAAVVYAAGLWRGGAPRVPLALYAAATFPIGLRALVPEAALQVSLVVLAAAVVWLSAALWQRAAATAVA</sequence>
<evidence type="ECO:0000313" key="3">
    <source>
        <dbReference type="Proteomes" id="UP000681341"/>
    </source>
</evidence>
<reference evidence="2 3" key="1">
    <citation type="submission" date="2021-03" db="EMBL/GenBank/DDBJ databases">
        <title>Glycomyces sp. nov., a novel actinomycete isolated from soil.</title>
        <authorList>
            <person name="Yang X."/>
            <person name="Xu X."/>
        </authorList>
    </citation>
    <scope>NUCLEOTIDE SEQUENCE [LARGE SCALE GENOMIC DNA]</scope>
    <source>
        <strain evidence="2 3">NEAU-S30</strain>
    </source>
</reference>
<feature type="transmembrane region" description="Helical" evidence="1">
    <location>
        <begin position="21"/>
        <end position="38"/>
    </location>
</feature>
<keyword evidence="1" id="KW-0472">Membrane</keyword>
<name>A0ABS3TZI6_9ACTN</name>
<feature type="transmembrane region" description="Helical" evidence="1">
    <location>
        <begin position="78"/>
        <end position="108"/>
    </location>
</feature>
<feature type="transmembrane region" description="Helical" evidence="1">
    <location>
        <begin position="153"/>
        <end position="169"/>
    </location>
</feature>
<proteinExistence type="predicted"/>
<dbReference type="Proteomes" id="UP000681341">
    <property type="component" value="Unassembled WGS sequence"/>
</dbReference>
<accession>A0ABS3TZI6</accession>
<keyword evidence="3" id="KW-1185">Reference proteome</keyword>
<evidence type="ECO:0000256" key="1">
    <source>
        <dbReference type="SAM" id="Phobius"/>
    </source>
</evidence>
<keyword evidence="1" id="KW-1133">Transmembrane helix</keyword>
<feature type="transmembrane region" description="Helical" evidence="1">
    <location>
        <begin position="50"/>
        <end position="71"/>
    </location>
</feature>
<dbReference type="RefSeq" id="WP_208494687.1">
    <property type="nucleotide sequence ID" value="NZ_JAGFNP010000002.1"/>
</dbReference>
<protein>
    <recommendedName>
        <fullName evidence="4">DUF4386 domain-containing protein</fullName>
    </recommendedName>
</protein>
<dbReference type="EMBL" id="JAGFNP010000002">
    <property type="protein sequence ID" value="MBO3731937.1"/>
    <property type="molecule type" value="Genomic_DNA"/>
</dbReference>
<feature type="transmembrane region" description="Helical" evidence="1">
    <location>
        <begin position="175"/>
        <end position="193"/>
    </location>
</feature>
<evidence type="ECO:0008006" key="4">
    <source>
        <dbReference type="Google" id="ProtNLM"/>
    </source>
</evidence>
<evidence type="ECO:0000313" key="2">
    <source>
        <dbReference type="EMBL" id="MBO3731937.1"/>
    </source>
</evidence>
<comment type="caution">
    <text evidence="2">The sequence shown here is derived from an EMBL/GenBank/DDBJ whole genome shotgun (WGS) entry which is preliminary data.</text>
</comment>
<keyword evidence="1" id="KW-0812">Transmembrane</keyword>
<organism evidence="2 3">
    <name type="scientific">Glycomyces niveus</name>
    <dbReference type="NCBI Taxonomy" id="2820287"/>
    <lineage>
        <taxon>Bacteria</taxon>
        <taxon>Bacillati</taxon>
        <taxon>Actinomycetota</taxon>
        <taxon>Actinomycetes</taxon>
        <taxon>Glycomycetales</taxon>
        <taxon>Glycomycetaceae</taxon>
        <taxon>Glycomyces</taxon>
    </lineage>
</organism>